<gene>
    <name evidence="10" type="ORF">EWE75_06850</name>
</gene>
<dbReference type="PROSITE" id="PS00455">
    <property type="entry name" value="AMP_BINDING"/>
    <property type="match status" value="1"/>
</dbReference>
<dbReference type="OrthoDB" id="9803968at2"/>
<comment type="caution">
    <text evidence="10">The sequence shown here is derived from an EMBL/GenBank/DDBJ whole genome shotgun (WGS) entry which is preliminary data.</text>
</comment>
<dbReference type="GO" id="GO:0016020">
    <property type="term" value="C:membrane"/>
    <property type="evidence" value="ECO:0007669"/>
    <property type="project" value="UniProtKB-SubCell"/>
</dbReference>
<dbReference type="PANTHER" id="PTHR43767:SF8">
    <property type="entry name" value="LONG-CHAIN-FATTY-ACID--COA LIGASE"/>
    <property type="match status" value="1"/>
</dbReference>
<evidence type="ECO:0000259" key="9">
    <source>
        <dbReference type="Pfam" id="PF13193"/>
    </source>
</evidence>
<dbReference type="InterPro" id="IPR050237">
    <property type="entry name" value="ATP-dep_AMP-bd_enzyme"/>
</dbReference>
<organism evidence="10 11">
    <name type="scientific">Sphingomonas populi</name>
    <dbReference type="NCBI Taxonomy" id="2484750"/>
    <lineage>
        <taxon>Bacteria</taxon>
        <taxon>Pseudomonadati</taxon>
        <taxon>Pseudomonadota</taxon>
        <taxon>Alphaproteobacteria</taxon>
        <taxon>Sphingomonadales</taxon>
        <taxon>Sphingomonadaceae</taxon>
        <taxon>Sphingomonas</taxon>
    </lineage>
</organism>
<feature type="domain" description="AMP-binding enzyme C-terminal" evidence="9">
    <location>
        <begin position="444"/>
        <end position="518"/>
    </location>
</feature>
<protein>
    <recommendedName>
        <fullName evidence="6">Long-chain-fatty-acid--CoA ligase</fullName>
        <ecNumber evidence="5">6.2.1.3</ecNumber>
    </recommendedName>
    <alternativeName>
        <fullName evidence="7">Long-chain acyl-CoA synthetase</fullName>
    </alternativeName>
</protein>
<dbReference type="Proteomes" id="UP000292085">
    <property type="component" value="Unassembled WGS sequence"/>
</dbReference>
<dbReference type="PANTHER" id="PTHR43767">
    <property type="entry name" value="LONG-CHAIN-FATTY-ACID--COA LIGASE"/>
    <property type="match status" value="1"/>
</dbReference>
<dbReference type="SUPFAM" id="SSF56801">
    <property type="entry name" value="Acetyl-CoA synthetase-like"/>
    <property type="match status" value="1"/>
</dbReference>
<dbReference type="EC" id="6.2.1.3" evidence="5"/>
<dbReference type="InterPro" id="IPR045851">
    <property type="entry name" value="AMP-bd_C_sf"/>
</dbReference>
<sequence>MTREICTALAHFNTLSQFFEYQCSRFADRAAVFQRDRVLSYTELWRDADYLGGYLQRHCSVEPDSRVAVMLPNQAEFVVATCAIQRVGAVQVNVNPHYVPRELHHQLSDAGASVIILSAETLAILEAAKVGTLEHAIVIDLENPPGSLPPHGRQPMWLSSYGAALAMGESVRAVPLRSRDDLAFLQYTGGTTGQPKGAMLSHGNILSNIEQVSQWLQEDFGRRTPVALTAIPLYHIFALTVNMFTVMAWGGSNVLIRNPRDSAGLLAEWDRHPVNFVTGVNTLFKSLLSTRDLAAVKIEPDVLTMGGGATIQRSVSDAWETLTGRPIVEGYGLSETSPVLTCMPASERRFRGGIGLPVPGTEIVIRGPDDKDLIAGQVGELCARGPQVMRGYWRQPEATARAITGDGFFRTGDLAVREADGYLRIVDRAKDMILVSGFNVYPNEIEETVAAVAAVAECACVGVQDEKTGEAVALFVKPSVPGLSEATILAHCRANLTPYKVPVHIFIVDAIPQSAVGKILRHMLRLKATELIQIARNP</sequence>
<name>A0A4Q6Y5M6_9SPHN</name>
<evidence type="ECO:0000256" key="1">
    <source>
        <dbReference type="ARBA" id="ARBA00004170"/>
    </source>
</evidence>
<dbReference type="Pfam" id="PF13193">
    <property type="entry name" value="AMP-binding_C"/>
    <property type="match status" value="1"/>
</dbReference>
<evidence type="ECO:0000256" key="5">
    <source>
        <dbReference type="ARBA" id="ARBA00026121"/>
    </source>
</evidence>
<dbReference type="AlphaFoldDB" id="A0A4Q6Y5M6"/>
<comment type="subcellular location">
    <subcellularLocation>
        <location evidence="1">Membrane</location>
        <topology evidence="1">Peripheral membrane protein</topology>
    </subcellularLocation>
</comment>
<reference evidence="10 11" key="1">
    <citation type="submission" date="2019-02" db="EMBL/GenBank/DDBJ databases">
        <authorList>
            <person name="Li Y."/>
        </authorList>
    </citation>
    <scope>NUCLEOTIDE SEQUENCE [LARGE SCALE GENOMIC DNA]</scope>
    <source>
        <strain evidence="10 11">3-7</strain>
    </source>
</reference>
<evidence type="ECO:0000256" key="2">
    <source>
        <dbReference type="ARBA" id="ARBA00005005"/>
    </source>
</evidence>
<comment type="pathway">
    <text evidence="2">Lipid metabolism; fatty acid beta-oxidation.</text>
</comment>
<dbReference type="InterPro" id="IPR000873">
    <property type="entry name" value="AMP-dep_synth/lig_dom"/>
</dbReference>
<keyword evidence="11" id="KW-1185">Reference proteome</keyword>
<keyword evidence="4" id="KW-0472">Membrane</keyword>
<dbReference type="InterPro" id="IPR020845">
    <property type="entry name" value="AMP-binding_CS"/>
</dbReference>
<dbReference type="EMBL" id="SGIS01000008">
    <property type="protein sequence ID" value="RZF65224.1"/>
    <property type="molecule type" value="Genomic_DNA"/>
</dbReference>
<evidence type="ECO:0000313" key="11">
    <source>
        <dbReference type="Proteomes" id="UP000292085"/>
    </source>
</evidence>
<evidence type="ECO:0000256" key="6">
    <source>
        <dbReference type="ARBA" id="ARBA00039545"/>
    </source>
</evidence>
<dbReference type="InterPro" id="IPR025110">
    <property type="entry name" value="AMP-bd_C"/>
</dbReference>
<evidence type="ECO:0000256" key="7">
    <source>
        <dbReference type="ARBA" id="ARBA00042773"/>
    </source>
</evidence>
<dbReference type="Gene3D" id="3.30.300.30">
    <property type="match status" value="1"/>
</dbReference>
<feature type="domain" description="AMP-dependent synthetase/ligase" evidence="8">
    <location>
        <begin position="19"/>
        <end position="393"/>
    </location>
</feature>
<evidence type="ECO:0000256" key="3">
    <source>
        <dbReference type="ARBA" id="ARBA00022598"/>
    </source>
</evidence>
<evidence type="ECO:0000259" key="8">
    <source>
        <dbReference type="Pfam" id="PF00501"/>
    </source>
</evidence>
<accession>A0A4Q6Y5M6</accession>
<evidence type="ECO:0000313" key="10">
    <source>
        <dbReference type="EMBL" id="RZF65224.1"/>
    </source>
</evidence>
<proteinExistence type="predicted"/>
<keyword evidence="3 10" id="KW-0436">Ligase</keyword>
<dbReference type="Gene3D" id="3.40.50.12780">
    <property type="entry name" value="N-terminal domain of ligase-like"/>
    <property type="match status" value="1"/>
</dbReference>
<dbReference type="Pfam" id="PF00501">
    <property type="entry name" value="AMP-binding"/>
    <property type="match status" value="1"/>
</dbReference>
<dbReference type="GO" id="GO:0004467">
    <property type="term" value="F:long-chain fatty acid-CoA ligase activity"/>
    <property type="evidence" value="ECO:0007669"/>
    <property type="project" value="UniProtKB-EC"/>
</dbReference>
<dbReference type="InterPro" id="IPR042099">
    <property type="entry name" value="ANL_N_sf"/>
</dbReference>
<evidence type="ECO:0000256" key="4">
    <source>
        <dbReference type="ARBA" id="ARBA00023136"/>
    </source>
</evidence>